<dbReference type="PROSITE" id="PS51332">
    <property type="entry name" value="B12_BINDING"/>
    <property type="match status" value="1"/>
</dbReference>
<dbReference type="Proteomes" id="UP000002601">
    <property type="component" value="Chromosome"/>
</dbReference>
<dbReference type="Gene3D" id="3.80.30.20">
    <property type="entry name" value="tm_1862 like domain"/>
    <property type="match status" value="1"/>
</dbReference>
<dbReference type="EMBL" id="CP001649">
    <property type="protein sequence ID" value="ACS78594.1"/>
    <property type="molecule type" value="Genomic_DNA"/>
</dbReference>
<dbReference type="PANTHER" id="PTHR43409:SF16">
    <property type="entry name" value="SLR0320 PROTEIN"/>
    <property type="match status" value="1"/>
</dbReference>
<dbReference type="Pfam" id="PF02310">
    <property type="entry name" value="B12-binding"/>
    <property type="match status" value="1"/>
</dbReference>
<dbReference type="KEGG" id="dsa:Desal_0527"/>
<dbReference type="Gene3D" id="3.40.50.280">
    <property type="entry name" value="Cobalamin-binding domain"/>
    <property type="match status" value="1"/>
</dbReference>
<dbReference type="SFLD" id="SFLDG01123">
    <property type="entry name" value="methyltransferase_(Class_B)"/>
    <property type="match status" value="1"/>
</dbReference>
<dbReference type="SFLD" id="SFLDS00029">
    <property type="entry name" value="Radical_SAM"/>
    <property type="match status" value="1"/>
</dbReference>
<dbReference type="InterPro" id="IPR006158">
    <property type="entry name" value="Cobalamin-bd"/>
</dbReference>
<dbReference type="InterPro" id="IPR006638">
    <property type="entry name" value="Elp3/MiaA/NifB-like_rSAM"/>
</dbReference>
<dbReference type="GO" id="GO:0003824">
    <property type="term" value="F:catalytic activity"/>
    <property type="evidence" value="ECO:0007669"/>
    <property type="project" value="InterPro"/>
</dbReference>
<dbReference type="SUPFAM" id="SSF102114">
    <property type="entry name" value="Radical SAM enzymes"/>
    <property type="match status" value="1"/>
</dbReference>
<sequence>MPIVFLISSNTNVEPYPIYPIGMSVIAGALHDAGHEVIQYDMLAAGNSLDLLRAALAEAKPDYAGISIRNVDNVDSFTSHTNKFIQKAKNIVDVLKEAKIPVIAGGAGFSLLPEEILDFTGADYGIVGEGERKMVELIAQLEQGKKTRHIYGKEKGIPGHEIQVPHWDPQLLRYYLKESGVINVQTKRGCEHCCSYCTYPHLEGHKMRVRPVNEIADELEMLCNCGADNIFFTDSVFNDRAGHYLQMAEEIIRREIKISWCGFFQPGPIEQDELALLKRSGLQAMEVGTDAASDTTLKGLRKSFTFDEVMEFNEKCVQQHIPCAHFVIFGGPDETMDTVREGIDNINSLRNCVVFPFSGIRLHEGTPLFTRAVKEGLIRPNQSLLEPFYYFSPRLDKDEMNATLTEGFKKRRDRLFPPDEGQQRINIMKKFGFRGILWDQLIKFDDQPGNKTSTKSAADSAYAG</sequence>
<dbReference type="SMART" id="SM00729">
    <property type="entry name" value="Elp3"/>
    <property type="match status" value="1"/>
</dbReference>
<proteinExistence type="predicted"/>
<dbReference type="AlphaFoldDB" id="C6BXN6"/>
<evidence type="ECO:0000259" key="7">
    <source>
        <dbReference type="PROSITE" id="PS51918"/>
    </source>
</evidence>
<keyword evidence="3" id="KW-0479">Metal-binding</keyword>
<reference evidence="8 9" key="1">
    <citation type="submission" date="2009-06" db="EMBL/GenBank/DDBJ databases">
        <title>Complete sequence of Desulfovibrio salexigens DSM 2638.</title>
        <authorList>
            <consortium name="US DOE Joint Genome Institute"/>
            <person name="Lucas S."/>
            <person name="Copeland A."/>
            <person name="Lapidus A."/>
            <person name="Glavina del Rio T."/>
            <person name="Tice H."/>
            <person name="Bruce D."/>
            <person name="Goodwin L."/>
            <person name="Pitluck S."/>
            <person name="Munk A.C."/>
            <person name="Brettin T."/>
            <person name="Detter J.C."/>
            <person name="Han C."/>
            <person name="Tapia R."/>
            <person name="Larimer F."/>
            <person name="Land M."/>
            <person name="Hauser L."/>
            <person name="Kyrpides N."/>
            <person name="Anderson I."/>
            <person name="Wall J.D."/>
            <person name="Arkin A.P."/>
            <person name="Dehal P."/>
            <person name="Chivian D."/>
            <person name="Giles B."/>
            <person name="Hazen T.C."/>
        </authorList>
    </citation>
    <scope>NUCLEOTIDE SEQUENCE [LARGE SCALE GENOMIC DNA]</scope>
    <source>
        <strain evidence="9">ATCC 14822 / DSM 2638 / NCIMB 8403 / VKM B-1763</strain>
    </source>
</reference>
<dbReference type="InterPro" id="IPR023404">
    <property type="entry name" value="rSAM_horseshoe"/>
</dbReference>
<dbReference type="PANTHER" id="PTHR43409">
    <property type="entry name" value="ANAEROBIC MAGNESIUM-PROTOPORPHYRIN IX MONOMETHYL ESTER CYCLASE-RELATED"/>
    <property type="match status" value="1"/>
</dbReference>
<gene>
    <name evidence="8" type="ordered locus">Desal_0527</name>
</gene>
<dbReference type="HOGENOM" id="CLU_021572_4_5_7"/>
<evidence type="ECO:0000256" key="5">
    <source>
        <dbReference type="ARBA" id="ARBA00023014"/>
    </source>
</evidence>
<dbReference type="InterPro" id="IPR058240">
    <property type="entry name" value="rSAM_sf"/>
</dbReference>
<evidence type="ECO:0000313" key="8">
    <source>
        <dbReference type="EMBL" id="ACS78594.1"/>
    </source>
</evidence>
<dbReference type="GO" id="GO:0005829">
    <property type="term" value="C:cytosol"/>
    <property type="evidence" value="ECO:0007669"/>
    <property type="project" value="TreeGrafter"/>
</dbReference>
<dbReference type="InterPro" id="IPR051198">
    <property type="entry name" value="BchE-like"/>
</dbReference>
<comment type="cofactor">
    <cofactor evidence="1">
        <name>[4Fe-4S] cluster</name>
        <dbReference type="ChEBI" id="CHEBI:49883"/>
    </cofactor>
</comment>
<keyword evidence="2" id="KW-0949">S-adenosyl-L-methionine</keyword>
<keyword evidence="5" id="KW-0411">Iron-sulfur</keyword>
<evidence type="ECO:0000313" key="9">
    <source>
        <dbReference type="Proteomes" id="UP000002601"/>
    </source>
</evidence>
<dbReference type="STRING" id="526222.Desal_0527"/>
<dbReference type="eggNOG" id="COG1032">
    <property type="taxonomic scope" value="Bacteria"/>
</dbReference>
<keyword evidence="9" id="KW-1185">Reference proteome</keyword>
<dbReference type="OrthoDB" id="9804952at2"/>
<dbReference type="NCBIfam" id="TIGR04072">
    <property type="entry name" value="rSAM_ladder_B12"/>
    <property type="match status" value="1"/>
</dbReference>
<feature type="domain" description="B12-binding" evidence="6">
    <location>
        <begin position="1"/>
        <end position="148"/>
    </location>
</feature>
<accession>C6BXN6</accession>
<dbReference type="InterPro" id="IPR034466">
    <property type="entry name" value="Methyltransferase_Class_B"/>
</dbReference>
<protein>
    <submittedName>
        <fullName evidence="8">Radical SAM domain protein</fullName>
    </submittedName>
</protein>
<dbReference type="Pfam" id="PF04055">
    <property type="entry name" value="Radical_SAM"/>
    <property type="match status" value="1"/>
</dbReference>
<dbReference type="CDD" id="cd01335">
    <property type="entry name" value="Radical_SAM"/>
    <property type="match status" value="1"/>
</dbReference>
<dbReference type="InterPro" id="IPR007197">
    <property type="entry name" value="rSAM"/>
</dbReference>
<dbReference type="SFLD" id="SFLDG01082">
    <property type="entry name" value="B12-binding_domain_containing"/>
    <property type="match status" value="1"/>
</dbReference>
<dbReference type="GO" id="GO:0031419">
    <property type="term" value="F:cobalamin binding"/>
    <property type="evidence" value="ECO:0007669"/>
    <property type="project" value="InterPro"/>
</dbReference>
<dbReference type="PROSITE" id="PS51918">
    <property type="entry name" value="RADICAL_SAM"/>
    <property type="match status" value="1"/>
</dbReference>
<name>C6BXN6_MARSD</name>
<evidence type="ECO:0000256" key="1">
    <source>
        <dbReference type="ARBA" id="ARBA00001966"/>
    </source>
</evidence>
<dbReference type="GO" id="GO:0051539">
    <property type="term" value="F:4 iron, 4 sulfur cluster binding"/>
    <property type="evidence" value="ECO:0007669"/>
    <property type="project" value="UniProtKB-KW"/>
</dbReference>
<evidence type="ECO:0000259" key="6">
    <source>
        <dbReference type="PROSITE" id="PS51332"/>
    </source>
</evidence>
<dbReference type="InterPro" id="IPR023969">
    <property type="entry name" value="CHP04072_B12-bd/rSAM"/>
</dbReference>
<evidence type="ECO:0000256" key="3">
    <source>
        <dbReference type="ARBA" id="ARBA00022723"/>
    </source>
</evidence>
<evidence type="ECO:0000256" key="2">
    <source>
        <dbReference type="ARBA" id="ARBA00022691"/>
    </source>
</evidence>
<dbReference type="RefSeq" id="WP_015850413.1">
    <property type="nucleotide sequence ID" value="NC_012881.1"/>
</dbReference>
<feature type="domain" description="Radical SAM core" evidence="7">
    <location>
        <begin position="176"/>
        <end position="389"/>
    </location>
</feature>
<dbReference type="GO" id="GO:0046872">
    <property type="term" value="F:metal ion binding"/>
    <property type="evidence" value="ECO:0007669"/>
    <property type="project" value="UniProtKB-KW"/>
</dbReference>
<evidence type="ECO:0000256" key="4">
    <source>
        <dbReference type="ARBA" id="ARBA00023004"/>
    </source>
</evidence>
<keyword evidence="4" id="KW-0408">Iron</keyword>
<organism evidence="8 9">
    <name type="scientific">Maridesulfovibrio salexigens (strain ATCC 14822 / DSM 2638 / NCIMB 8403 / VKM B-1763)</name>
    <name type="common">Desulfovibrio salexigens</name>
    <dbReference type="NCBI Taxonomy" id="526222"/>
    <lineage>
        <taxon>Bacteria</taxon>
        <taxon>Pseudomonadati</taxon>
        <taxon>Thermodesulfobacteriota</taxon>
        <taxon>Desulfovibrionia</taxon>
        <taxon>Desulfovibrionales</taxon>
        <taxon>Desulfovibrionaceae</taxon>
        <taxon>Maridesulfovibrio</taxon>
    </lineage>
</organism>